<evidence type="ECO:0000259" key="2">
    <source>
        <dbReference type="Pfam" id="PF06985"/>
    </source>
</evidence>
<dbReference type="PANTHER" id="PTHR33112">
    <property type="entry name" value="DOMAIN PROTEIN, PUTATIVE-RELATED"/>
    <property type="match status" value="1"/>
</dbReference>
<evidence type="ECO:0000313" key="3">
    <source>
        <dbReference type="EMBL" id="KAF2736028.1"/>
    </source>
</evidence>
<organism evidence="3 4">
    <name type="scientific">Polyplosphaeria fusca</name>
    <dbReference type="NCBI Taxonomy" id="682080"/>
    <lineage>
        <taxon>Eukaryota</taxon>
        <taxon>Fungi</taxon>
        <taxon>Dikarya</taxon>
        <taxon>Ascomycota</taxon>
        <taxon>Pezizomycotina</taxon>
        <taxon>Dothideomycetes</taxon>
        <taxon>Pleosporomycetidae</taxon>
        <taxon>Pleosporales</taxon>
        <taxon>Tetraplosphaeriaceae</taxon>
        <taxon>Polyplosphaeria</taxon>
    </lineage>
</organism>
<evidence type="ECO:0000313" key="4">
    <source>
        <dbReference type="Proteomes" id="UP000799444"/>
    </source>
</evidence>
<accession>A0A9P4R3A8</accession>
<protein>
    <submittedName>
        <fullName evidence="3">HET-domain-containing protein</fullName>
    </submittedName>
</protein>
<dbReference type="Proteomes" id="UP000799444">
    <property type="component" value="Unassembled WGS sequence"/>
</dbReference>
<dbReference type="Pfam" id="PF06985">
    <property type="entry name" value="HET"/>
    <property type="match status" value="1"/>
</dbReference>
<dbReference type="EMBL" id="ML996129">
    <property type="protein sequence ID" value="KAF2736028.1"/>
    <property type="molecule type" value="Genomic_DNA"/>
</dbReference>
<dbReference type="InterPro" id="IPR010730">
    <property type="entry name" value="HET"/>
</dbReference>
<feature type="region of interest" description="Disordered" evidence="1">
    <location>
        <begin position="728"/>
        <end position="791"/>
    </location>
</feature>
<dbReference type="AlphaFoldDB" id="A0A9P4R3A8"/>
<dbReference type="PANTHER" id="PTHR33112:SF15">
    <property type="entry name" value="HETEROKARYON INCOMPATIBILITY DOMAIN-CONTAINING PROTEIN"/>
    <property type="match status" value="1"/>
</dbReference>
<proteinExistence type="predicted"/>
<comment type="caution">
    <text evidence="3">The sequence shown here is derived from an EMBL/GenBank/DDBJ whole genome shotgun (WGS) entry which is preliminary data.</text>
</comment>
<feature type="compositionally biased region" description="Polar residues" evidence="1">
    <location>
        <begin position="759"/>
        <end position="774"/>
    </location>
</feature>
<gene>
    <name evidence="3" type="ORF">EJ04DRAFT_551559</name>
</gene>
<name>A0A9P4R3A8_9PLEO</name>
<reference evidence="3" key="1">
    <citation type="journal article" date="2020" name="Stud. Mycol.">
        <title>101 Dothideomycetes genomes: a test case for predicting lifestyles and emergence of pathogens.</title>
        <authorList>
            <person name="Haridas S."/>
            <person name="Albert R."/>
            <person name="Binder M."/>
            <person name="Bloem J."/>
            <person name="Labutti K."/>
            <person name="Salamov A."/>
            <person name="Andreopoulos B."/>
            <person name="Baker S."/>
            <person name="Barry K."/>
            <person name="Bills G."/>
            <person name="Bluhm B."/>
            <person name="Cannon C."/>
            <person name="Castanera R."/>
            <person name="Culley D."/>
            <person name="Daum C."/>
            <person name="Ezra D."/>
            <person name="Gonzalez J."/>
            <person name="Henrissat B."/>
            <person name="Kuo A."/>
            <person name="Liang C."/>
            <person name="Lipzen A."/>
            <person name="Lutzoni F."/>
            <person name="Magnuson J."/>
            <person name="Mondo S."/>
            <person name="Nolan M."/>
            <person name="Ohm R."/>
            <person name="Pangilinan J."/>
            <person name="Park H.-J."/>
            <person name="Ramirez L."/>
            <person name="Alfaro M."/>
            <person name="Sun H."/>
            <person name="Tritt A."/>
            <person name="Yoshinaga Y."/>
            <person name="Zwiers L.-H."/>
            <person name="Turgeon B."/>
            <person name="Goodwin S."/>
            <person name="Spatafora J."/>
            <person name="Crous P."/>
            <person name="Grigoriev I."/>
        </authorList>
    </citation>
    <scope>NUCLEOTIDE SEQUENCE</scope>
    <source>
        <strain evidence="3">CBS 125425</strain>
    </source>
</reference>
<feature type="compositionally biased region" description="Basic and acidic residues" evidence="1">
    <location>
        <begin position="744"/>
        <end position="756"/>
    </location>
</feature>
<keyword evidence="4" id="KW-1185">Reference proteome</keyword>
<sequence length="836" mass="94140">MNPTDPTEAMTVGPTEIASALREYIDFISNIDPPSPAPGVNRAQEHIGAVSNLDQRAHSDCQGCGLPAGTDPYAWAPTIWLRRSISTMQLYSSAQLGCSVCGIIARVVGWLSCENAQNYRQLNMRFGPGSPLRLGLTADSNRVDAFSVYTPTEHFPQRGPMLLPGDHHFRPVQNYPFSPKCVQLVQTWFRSCCENHQLCAELGTPYLPTRILRITDGTDAVPSIRLVEHSLETPPYLALSHAWGRSQPLTTTTTNLDDRKANIAWSSLPPTFKDAVLVCKALGLSHIWIDSLCILQDSRHDWAKEAARMKDVYVNAAIVVAATSSSGADEGFLSPRDILKGRDETSVLASFPVMGFDKASDVHVCCHVPHSSDHGEDGPLTRRGWAFQERLLARRLLSFDKNEIHWECETTARCECGADDYTEREDSDSFPLSRLINNTTLESVYEHWYEDIVGAYSEKQLSYSSDKLPALSALARTFQEKLDDDYLAGLWRRDLRSGILWSRSRFYDLEDLLPAPPALPAPPYRAPSWSWASIDSQVFFPCNDRCFRYEAAILNCSVIPASSDPTGEVVSAHLVIKGAVSSLKIVCPPTDSLPNIWVNVAKETEDSFRDCAKFYIDCLLDLRRDSSSHIVTRAVSSGQSDIVYLYHAQKRPRRQSYPKSQHAFDIWCLYLGYERPPEGYEYQAVPTEDIFQPSFQKTLSDDPGYAEDIAEESEHYRNAASYVFEETNTRHRDGVKDNQCLEEDGGRNREWQDEPPRQNPTMSDRSQEDFPSQDQEMDDYSQGDKTPTPGYRHVALVLGRDPKEPDSYTRLGIMFMHESEYKEVFEGSVEKAMRIC</sequence>
<dbReference type="OrthoDB" id="8300194at2759"/>
<evidence type="ECO:0000256" key="1">
    <source>
        <dbReference type="SAM" id="MobiDB-lite"/>
    </source>
</evidence>
<feature type="domain" description="Heterokaryon incompatibility" evidence="2">
    <location>
        <begin position="236"/>
        <end position="389"/>
    </location>
</feature>